<dbReference type="SUPFAM" id="SSF160574">
    <property type="entry name" value="BT0923-like"/>
    <property type="match status" value="1"/>
</dbReference>
<feature type="chain" id="PRO_5020442371" description="Putative beta-lactamase-inhibitor-like PepSY-like domain-containing protein" evidence="1">
    <location>
        <begin position="20"/>
        <end position="140"/>
    </location>
</feature>
<dbReference type="InterPro" id="IPR021533">
    <property type="entry name" value="PepSY-like"/>
</dbReference>
<evidence type="ECO:0000313" key="4">
    <source>
        <dbReference type="Proteomes" id="UP000308181"/>
    </source>
</evidence>
<accession>A0A4V5NX33</accession>
<name>A0A4V5NX33_9SPHI</name>
<evidence type="ECO:0000259" key="2">
    <source>
        <dbReference type="Pfam" id="PF11396"/>
    </source>
</evidence>
<keyword evidence="4" id="KW-1185">Reference proteome</keyword>
<dbReference type="EMBL" id="SWBP01000003">
    <property type="protein sequence ID" value="TKB97587.1"/>
    <property type="molecule type" value="Genomic_DNA"/>
</dbReference>
<sequence length="140" mass="15646">MKKTTLIIFGLLTTTGLLAQTKPNKNIPAVVQNAFTKQYPTVKSVKWDKEETDFEASFDLNGLDNSALFDAKGNLLETETEIKELPKEILAYIKAKYPNQKITESAKITNAKGQVSYEAEIKGKDLIFDSKGAFLKEIKK</sequence>
<organism evidence="3 4">
    <name type="scientific">Pedobacter cryophilus</name>
    <dbReference type="NCBI Taxonomy" id="2571271"/>
    <lineage>
        <taxon>Bacteria</taxon>
        <taxon>Pseudomonadati</taxon>
        <taxon>Bacteroidota</taxon>
        <taxon>Sphingobacteriia</taxon>
        <taxon>Sphingobacteriales</taxon>
        <taxon>Sphingobacteriaceae</taxon>
        <taxon>Pedobacter</taxon>
    </lineage>
</organism>
<feature type="domain" description="Putative beta-lactamase-inhibitor-like PepSY-like" evidence="2">
    <location>
        <begin position="65"/>
        <end position="136"/>
    </location>
</feature>
<dbReference type="Pfam" id="PF11396">
    <property type="entry name" value="PepSY_like"/>
    <property type="match status" value="1"/>
</dbReference>
<protein>
    <recommendedName>
        <fullName evidence="2">Putative beta-lactamase-inhibitor-like PepSY-like domain-containing protein</fullName>
    </recommendedName>
</protein>
<evidence type="ECO:0000256" key="1">
    <source>
        <dbReference type="SAM" id="SignalP"/>
    </source>
</evidence>
<keyword evidence="1" id="KW-0732">Signal</keyword>
<feature type="signal peptide" evidence="1">
    <location>
        <begin position="1"/>
        <end position="19"/>
    </location>
</feature>
<dbReference type="Gene3D" id="3.10.450.360">
    <property type="match status" value="1"/>
</dbReference>
<evidence type="ECO:0000313" key="3">
    <source>
        <dbReference type="EMBL" id="TKB97587.1"/>
    </source>
</evidence>
<dbReference type="RefSeq" id="WP_136826162.1">
    <property type="nucleotide sequence ID" value="NZ_SWBP01000003.1"/>
</dbReference>
<dbReference type="OrthoDB" id="1121502at2"/>
<gene>
    <name evidence="3" type="ORF">FA046_09455</name>
</gene>
<dbReference type="Proteomes" id="UP000308181">
    <property type="component" value="Unassembled WGS sequence"/>
</dbReference>
<reference evidence="3 4" key="1">
    <citation type="submission" date="2019-04" db="EMBL/GenBank/DDBJ databases">
        <title>Pedobacter sp. AR-3-17 sp. nov., isolated from Arctic soil.</title>
        <authorList>
            <person name="Dahal R.H."/>
            <person name="Kim D.-U."/>
        </authorList>
    </citation>
    <scope>NUCLEOTIDE SEQUENCE [LARGE SCALE GENOMIC DNA]</scope>
    <source>
        <strain evidence="3 4">AR-3-17</strain>
    </source>
</reference>
<comment type="caution">
    <text evidence="3">The sequence shown here is derived from an EMBL/GenBank/DDBJ whole genome shotgun (WGS) entry which is preliminary data.</text>
</comment>
<proteinExistence type="predicted"/>
<dbReference type="AlphaFoldDB" id="A0A4V5NX33"/>